<keyword evidence="4" id="KW-1185">Reference proteome</keyword>
<organism evidence="3 4">
    <name type="scientific">Phaeoacremonium minimum (strain UCR-PA7)</name>
    <name type="common">Esca disease fungus</name>
    <name type="synonym">Togninia minima</name>
    <dbReference type="NCBI Taxonomy" id="1286976"/>
    <lineage>
        <taxon>Eukaryota</taxon>
        <taxon>Fungi</taxon>
        <taxon>Dikarya</taxon>
        <taxon>Ascomycota</taxon>
        <taxon>Pezizomycotina</taxon>
        <taxon>Sordariomycetes</taxon>
        <taxon>Sordariomycetidae</taxon>
        <taxon>Togniniales</taxon>
        <taxon>Togniniaceae</taxon>
        <taxon>Phaeoacremonium</taxon>
    </lineage>
</organism>
<dbReference type="Gene3D" id="3.40.630.30">
    <property type="match status" value="1"/>
</dbReference>
<dbReference type="Pfam" id="PF00583">
    <property type="entry name" value="Acetyltransf_1"/>
    <property type="match status" value="1"/>
</dbReference>
<protein>
    <submittedName>
        <fullName evidence="3">Putative acyl-n-acyltransferase protein</fullName>
    </submittedName>
</protein>
<accession>R8BCG2</accession>
<keyword evidence="3" id="KW-0808">Transferase</keyword>
<evidence type="ECO:0000256" key="1">
    <source>
        <dbReference type="SAM" id="MobiDB-lite"/>
    </source>
</evidence>
<dbReference type="OrthoDB" id="329272at2759"/>
<dbReference type="InterPro" id="IPR000182">
    <property type="entry name" value="GNAT_dom"/>
</dbReference>
<feature type="region of interest" description="Disordered" evidence="1">
    <location>
        <begin position="132"/>
        <end position="182"/>
    </location>
</feature>
<dbReference type="HOGENOM" id="CLU_056607_0_0_1"/>
<feature type="compositionally biased region" description="Basic and acidic residues" evidence="1">
    <location>
        <begin position="140"/>
        <end position="150"/>
    </location>
</feature>
<sequence>MGTPFVTLVEPSPLTGYDRTLPPAQQPSHVPKGFLDAMEVREAVFVQEQGVPLEFELDEDDPRSCHWVVYASVNQTAEPEVRDPQTGDVVRPRRSVTRTQPIGTVRLVPFPHPPHPRPGGRYADGKLLNADDVSPGAAARGEHTAGEHVGDGVQPLSEAEERRLSSAQPYGPDRPTDMHDGKEPYVKLGRLAVVPEFRGHKIGRLLVTTALSWMASHPGYFDPSVAHLGFEQLAIEEARDIPKWNGLVCCHAQESVIGAWQKLGFEVDEAMGTWWEEGIKHVGMFQRLEIKPVQPAQI</sequence>
<evidence type="ECO:0000259" key="2">
    <source>
        <dbReference type="PROSITE" id="PS51186"/>
    </source>
</evidence>
<gene>
    <name evidence="3" type="ORF">UCRPA7_7526</name>
</gene>
<dbReference type="RefSeq" id="XP_007918246.1">
    <property type="nucleotide sequence ID" value="XM_007920055.1"/>
</dbReference>
<evidence type="ECO:0000313" key="4">
    <source>
        <dbReference type="Proteomes" id="UP000014074"/>
    </source>
</evidence>
<dbReference type="EMBL" id="KB933306">
    <property type="protein sequence ID" value="EON96987.1"/>
    <property type="molecule type" value="Genomic_DNA"/>
</dbReference>
<dbReference type="GO" id="GO:0006048">
    <property type="term" value="P:UDP-N-acetylglucosamine biosynthetic process"/>
    <property type="evidence" value="ECO:0007669"/>
    <property type="project" value="UniProtKB-UniPathway"/>
</dbReference>
<reference evidence="4" key="1">
    <citation type="journal article" date="2013" name="Genome Announc.">
        <title>Draft genome sequence of the ascomycete Phaeoacremonium aleophilum strain UCR-PA7, a causal agent of the esca disease complex in grapevines.</title>
        <authorList>
            <person name="Blanco-Ulate B."/>
            <person name="Rolshausen P."/>
            <person name="Cantu D."/>
        </authorList>
    </citation>
    <scope>NUCLEOTIDE SEQUENCE [LARGE SCALE GENOMIC DNA]</scope>
    <source>
        <strain evidence="4">UCR-PA7</strain>
    </source>
</reference>
<dbReference type="CDD" id="cd04301">
    <property type="entry name" value="NAT_SF"/>
    <property type="match status" value="1"/>
</dbReference>
<dbReference type="PROSITE" id="PS51186">
    <property type="entry name" value="GNAT"/>
    <property type="match status" value="1"/>
</dbReference>
<dbReference type="KEGG" id="tmn:UCRPA7_7526"/>
<proteinExistence type="predicted"/>
<dbReference type="GeneID" id="19328293"/>
<dbReference type="InterPro" id="IPR016181">
    <property type="entry name" value="Acyl_CoA_acyltransferase"/>
</dbReference>
<name>R8BCG2_PHAM7</name>
<feature type="domain" description="N-acetyltransferase" evidence="2">
    <location>
        <begin position="105"/>
        <end position="289"/>
    </location>
</feature>
<dbReference type="eggNOG" id="ENOG502S8FT">
    <property type="taxonomic scope" value="Eukaryota"/>
</dbReference>
<dbReference type="Proteomes" id="UP000014074">
    <property type="component" value="Unassembled WGS sequence"/>
</dbReference>
<dbReference type="GO" id="GO:0016747">
    <property type="term" value="F:acyltransferase activity, transferring groups other than amino-acyl groups"/>
    <property type="evidence" value="ECO:0007669"/>
    <property type="project" value="InterPro"/>
</dbReference>
<dbReference type="AlphaFoldDB" id="R8BCG2"/>
<keyword evidence="3" id="KW-0012">Acyltransferase</keyword>
<evidence type="ECO:0000313" key="3">
    <source>
        <dbReference type="EMBL" id="EON96987.1"/>
    </source>
</evidence>
<dbReference type="UniPathway" id="UPA00113">
    <property type="reaction ID" value="UER00529"/>
</dbReference>
<dbReference type="SUPFAM" id="SSF55729">
    <property type="entry name" value="Acyl-CoA N-acyltransferases (Nat)"/>
    <property type="match status" value="1"/>
</dbReference>